<dbReference type="InterPro" id="IPR052337">
    <property type="entry name" value="SAT4-like"/>
</dbReference>
<feature type="domain" description="Rhodopsin" evidence="7">
    <location>
        <begin position="36"/>
        <end position="296"/>
    </location>
</feature>
<keyword evidence="9" id="KW-1185">Reference proteome</keyword>
<feature type="transmembrane region" description="Helical" evidence="6">
    <location>
        <begin position="104"/>
        <end position="128"/>
    </location>
</feature>
<comment type="caution">
    <text evidence="8">The sequence shown here is derived from an EMBL/GenBank/DDBJ whole genome shotgun (WGS) entry which is preliminary data.</text>
</comment>
<keyword evidence="3 6" id="KW-1133">Transmembrane helix</keyword>
<dbReference type="AlphaFoldDB" id="A0AAX6M8F4"/>
<sequence length="305" mass="34580">MTYNDIDIPLRASPAFPLAAIDWTGMTIALVPIILRFWLRSRESQPRTATLNISDGLVLLSWISGIVLISINTWKNNLRQHYIHLPHDELYYGVPWDLSAHLLYVSWISLFFIYISLWAAKFSLLAFFADLLHLTENRAARIMLICASVFTGCTFILHMVLLSAWCSPVSGNWNINEHLCSAVHDIRSVSISTASNIFTDLIILTIPLFALYTMGQERREITKTRIGKAEISGIVFVLCMAALSIVAALARWITLMLVRNAPKADITHTIDVWALVEIVASLVAVCLPSLRSFLRKRRRRFQQIK</sequence>
<protein>
    <recommendedName>
        <fullName evidence="7">Rhodopsin domain-containing protein</fullName>
    </recommendedName>
</protein>
<name>A0AAX6M8F4_9PEZI</name>
<feature type="transmembrane region" description="Helical" evidence="6">
    <location>
        <begin position="273"/>
        <end position="294"/>
    </location>
</feature>
<proteinExistence type="inferred from homology"/>
<dbReference type="GO" id="GO:0016020">
    <property type="term" value="C:membrane"/>
    <property type="evidence" value="ECO:0007669"/>
    <property type="project" value="UniProtKB-SubCell"/>
</dbReference>
<accession>A0AAX6M8F4</accession>
<keyword evidence="4 6" id="KW-0472">Membrane</keyword>
<feature type="transmembrane region" description="Helical" evidence="6">
    <location>
        <begin position="20"/>
        <end position="39"/>
    </location>
</feature>
<dbReference type="PANTHER" id="PTHR33048:SF92">
    <property type="entry name" value="INTEGRAL MEMBRANE PROTEIN"/>
    <property type="match status" value="1"/>
</dbReference>
<comment type="subcellular location">
    <subcellularLocation>
        <location evidence="1">Membrane</location>
        <topology evidence="1">Multi-pass membrane protein</topology>
    </subcellularLocation>
</comment>
<dbReference type="PANTHER" id="PTHR33048">
    <property type="entry name" value="PTH11-LIKE INTEGRAL MEMBRANE PROTEIN (AFU_ORTHOLOGUE AFUA_5G11245)"/>
    <property type="match status" value="1"/>
</dbReference>
<dbReference type="Pfam" id="PF20684">
    <property type="entry name" value="Fung_rhodopsin"/>
    <property type="match status" value="1"/>
</dbReference>
<evidence type="ECO:0000256" key="1">
    <source>
        <dbReference type="ARBA" id="ARBA00004141"/>
    </source>
</evidence>
<evidence type="ECO:0000313" key="8">
    <source>
        <dbReference type="EMBL" id="KAK6948939.1"/>
    </source>
</evidence>
<feature type="transmembrane region" description="Helical" evidence="6">
    <location>
        <begin position="197"/>
        <end position="214"/>
    </location>
</feature>
<dbReference type="Proteomes" id="UP001369815">
    <property type="component" value="Unassembled WGS sequence"/>
</dbReference>
<feature type="transmembrane region" description="Helical" evidence="6">
    <location>
        <begin position="51"/>
        <end position="71"/>
    </location>
</feature>
<comment type="similarity">
    <text evidence="5">Belongs to the SAT4 family.</text>
</comment>
<evidence type="ECO:0000259" key="7">
    <source>
        <dbReference type="Pfam" id="PF20684"/>
    </source>
</evidence>
<dbReference type="InterPro" id="IPR049326">
    <property type="entry name" value="Rhodopsin_dom_fungi"/>
</dbReference>
<reference evidence="8 9" key="1">
    <citation type="journal article" date="2024" name="Front Chem Biol">
        <title>Unveiling the potential of Daldinia eschscholtzii MFLUCC 19-0629 through bioactivity and bioinformatics studies for enhanced sustainable agriculture production.</title>
        <authorList>
            <person name="Brooks S."/>
            <person name="Weaver J.A."/>
            <person name="Klomchit A."/>
            <person name="Alharthi S.A."/>
            <person name="Onlamun T."/>
            <person name="Nurani R."/>
            <person name="Vong T.K."/>
            <person name="Alberti F."/>
            <person name="Greco C."/>
        </authorList>
    </citation>
    <scope>NUCLEOTIDE SEQUENCE [LARGE SCALE GENOMIC DNA]</scope>
    <source>
        <strain evidence="8">MFLUCC 19-0629</strain>
    </source>
</reference>
<feature type="transmembrane region" description="Helical" evidence="6">
    <location>
        <begin position="234"/>
        <end position="253"/>
    </location>
</feature>
<organism evidence="8 9">
    <name type="scientific">Daldinia eschscholtzii</name>
    <dbReference type="NCBI Taxonomy" id="292717"/>
    <lineage>
        <taxon>Eukaryota</taxon>
        <taxon>Fungi</taxon>
        <taxon>Dikarya</taxon>
        <taxon>Ascomycota</taxon>
        <taxon>Pezizomycotina</taxon>
        <taxon>Sordariomycetes</taxon>
        <taxon>Xylariomycetidae</taxon>
        <taxon>Xylariales</taxon>
        <taxon>Hypoxylaceae</taxon>
        <taxon>Daldinia</taxon>
    </lineage>
</organism>
<feature type="transmembrane region" description="Helical" evidence="6">
    <location>
        <begin position="140"/>
        <end position="165"/>
    </location>
</feature>
<evidence type="ECO:0000256" key="5">
    <source>
        <dbReference type="ARBA" id="ARBA00038359"/>
    </source>
</evidence>
<evidence type="ECO:0000313" key="9">
    <source>
        <dbReference type="Proteomes" id="UP001369815"/>
    </source>
</evidence>
<evidence type="ECO:0000256" key="4">
    <source>
        <dbReference type="ARBA" id="ARBA00023136"/>
    </source>
</evidence>
<evidence type="ECO:0000256" key="3">
    <source>
        <dbReference type="ARBA" id="ARBA00022989"/>
    </source>
</evidence>
<dbReference type="EMBL" id="JBANMG010000009">
    <property type="protein sequence ID" value="KAK6948939.1"/>
    <property type="molecule type" value="Genomic_DNA"/>
</dbReference>
<keyword evidence="2 6" id="KW-0812">Transmembrane</keyword>
<evidence type="ECO:0000256" key="6">
    <source>
        <dbReference type="SAM" id="Phobius"/>
    </source>
</evidence>
<evidence type="ECO:0000256" key="2">
    <source>
        <dbReference type="ARBA" id="ARBA00022692"/>
    </source>
</evidence>
<gene>
    <name evidence="8" type="ORF">Daesc_009011</name>
</gene>